<evidence type="ECO:0000256" key="7">
    <source>
        <dbReference type="ARBA" id="ARBA00022729"/>
    </source>
</evidence>
<dbReference type="InterPro" id="IPR021720">
    <property type="entry name" value="Malectin_dom"/>
</dbReference>
<dbReference type="InterPro" id="IPR001611">
    <property type="entry name" value="Leu-rich_rpt"/>
</dbReference>
<dbReference type="Pfam" id="PF13855">
    <property type="entry name" value="LRR_8"/>
    <property type="match status" value="1"/>
</dbReference>
<dbReference type="GO" id="GO:0038023">
    <property type="term" value="F:signaling receptor activity"/>
    <property type="evidence" value="ECO:0000318"/>
    <property type="project" value="GO_Central"/>
</dbReference>
<dbReference type="AlphaFoldDB" id="A0A0K9PY82"/>
<dbReference type="Pfam" id="PF11721">
    <property type="entry name" value="Malectin"/>
    <property type="match status" value="1"/>
</dbReference>
<evidence type="ECO:0000256" key="9">
    <source>
        <dbReference type="ARBA" id="ARBA00022989"/>
    </source>
</evidence>
<dbReference type="SUPFAM" id="SSF52058">
    <property type="entry name" value="L domain-like"/>
    <property type="match status" value="1"/>
</dbReference>
<keyword evidence="6" id="KW-0812">Transmembrane</keyword>
<dbReference type="FunFam" id="3.80.10.10:FF:000041">
    <property type="entry name" value="LRR receptor-like serine/threonine-protein kinase ERECTA"/>
    <property type="match status" value="1"/>
</dbReference>
<dbReference type="GO" id="GO:0005886">
    <property type="term" value="C:plasma membrane"/>
    <property type="evidence" value="ECO:0000318"/>
    <property type="project" value="GO_Central"/>
</dbReference>
<keyword evidence="4" id="KW-1003">Cell membrane</keyword>
<dbReference type="InterPro" id="IPR032675">
    <property type="entry name" value="LRR_dom_sf"/>
</dbReference>
<evidence type="ECO:0000256" key="4">
    <source>
        <dbReference type="ARBA" id="ARBA00022475"/>
    </source>
</evidence>
<feature type="domain" description="Malectin" evidence="14">
    <location>
        <begin position="228"/>
        <end position="354"/>
    </location>
</feature>
<dbReference type="Gene3D" id="2.60.120.430">
    <property type="entry name" value="Galactose-binding lectin"/>
    <property type="match status" value="1"/>
</dbReference>
<dbReference type="EMBL" id="LFYR01000593">
    <property type="protein sequence ID" value="KMZ73172.1"/>
    <property type="molecule type" value="Genomic_DNA"/>
</dbReference>
<evidence type="ECO:0000256" key="8">
    <source>
        <dbReference type="ARBA" id="ARBA00022737"/>
    </source>
</evidence>
<reference evidence="16" key="1">
    <citation type="journal article" date="2016" name="Nature">
        <title>The genome of the seagrass Zostera marina reveals angiosperm adaptation to the sea.</title>
        <authorList>
            <person name="Olsen J.L."/>
            <person name="Rouze P."/>
            <person name="Verhelst B."/>
            <person name="Lin Y.-C."/>
            <person name="Bayer T."/>
            <person name="Collen J."/>
            <person name="Dattolo E."/>
            <person name="De Paoli E."/>
            <person name="Dittami S."/>
            <person name="Maumus F."/>
            <person name="Michel G."/>
            <person name="Kersting A."/>
            <person name="Lauritano C."/>
            <person name="Lohaus R."/>
            <person name="Toepel M."/>
            <person name="Tonon T."/>
            <person name="Vanneste K."/>
            <person name="Amirebrahimi M."/>
            <person name="Brakel J."/>
            <person name="Bostroem C."/>
            <person name="Chovatia M."/>
            <person name="Grimwood J."/>
            <person name="Jenkins J.W."/>
            <person name="Jueterbock A."/>
            <person name="Mraz A."/>
            <person name="Stam W.T."/>
            <person name="Tice H."/>
            <person name="Bornberg-Bauer E."/>
            <person name="Green P.J."/>
            <person name="Pearson G.A."/>
            <person name="Procaccini G."/>
            <person name="Duarte C.M."/>
            <person name="Schmutz J."/>
            <person name="Reusch T.B.H."/>
            <person name="Van de Peer Y."/>
        </authorList>
    </citation>
    <scope>NUCLEOTIDE SEQUENCE [LARGE SCALE GENOMIC DNA]</scope>
    <source>
        <strain evidence="16">cv. Finnish</strain>
    </source>
</reference>
<evidence type="ECO:0000313" key="16">
    <source>
        <dbReference type="Proteomes" id="UP000036987"/>
    </source>
</evidence>
<evidence type="ECO:0000256" key="1">
    <source>
        <dbReference type="ARBA" id="ARBA00004236"/>
    </source>
</evidence>
<keyword evidence="8" id="KW-0677">Repeat</keyword>
<organism evidence="15 16">
    <name type="scientific">Zostera marina</name>
    <name type="common">Eelgrass</name>
    <dbReference type="NCBI Taxonomy" id="29655"/>
    <lineage>
        <taxon>Eukaryota</taxon>
        <taxon>Viridiplantae</taxon>
        <taxon>Streptophyta</taxon>
        <taxon>Embryophyta</taxon>
        <taxon>Tracheophyta</taxon>
        <taxon>Spermatophyta</taxon>
        <taxon>Magnoliopsida</taxon>
        <taxon>Liliopsida</taxon>
        <taxon>Zosteraceae</taxon>
        <taxon>Zostera</taxon>
    </lineage>
</organism>
<comment type="caution">
    <text evidence="15">The sequence shown here is derived from an EMBL/GenBank/DDBJ whole genome shotgun (WGS) entry which is preliminary data.</text>
</comment>
<dbReference type="Gene3D" id="3.80.10.10">
    <property type="entry name" value="Ribonuclease Inhibitor"/>
    <property type="match status" value="1"/>
</dbReference>
<dbReference type="OrthoDB" id="676979at2759"/>
<name>A0A0K9PY82_ZOSMR</name>
<dbReference type="PANTHER" id="PTHR27004:SF203">
    <property type="entry name" value="LEUCINE-RICH REPEAT-CONTAINING N-TERMINAL PLANT-TYPE DOMAIN-CONTAINING PROTEIN"/>
    <property type="match status" value="1"/>
</dbReference>
<keyword evidence="12" id="KW-0325">Glycoprotein</keyword>
<comment type="subcellular location">
    <subcellularLocation>
        <location evidence="1">Cell membrane</location>
    </subcellularLocation>
    <subcellularLocation>
        <location evidence="13">Endomembrane system</location>
        <topology evidence="13">Single-pass membrane protein</topology>
    </subcellularLocation>
    <subcellularLocation>
        <location evidence="2">Membrane</location>
        <topology evidence="2">Single-pass type I membrane protein</topology>
    </subcellularLocation>
</comment>
<proteinExistence type="inferred from homology"/>
<protein>
    <recommendedName>
        <fullName evidence="14">Malectin domain-containing protein</fullName>
    </recommendedName>
</protein>
<keyword evidence="11" id="KW-0675">Receptor</keyword>
<sequence>MQELDLSYNNFGGKVPDTLWNLTNLMYLHLSYNSFEGTILTNIGNFVNIIFLHLSNNNFSGELPSQIGNLKNIKYLFLSNNKFGGKIPKNLWNLKSLEYLYLRNCSLEDFLPDERIEIPLRTLDLGFNDLAGKLPNTIFNIPTLESLYLNNNDLNDELPDKMSDSLKIIDLSNNNLEGYIDPKWNGVALNLINNKFKLEDFKDVSNLKGLECLQQTSNCFKGEKLFTSFAINCGGEEMESADGKTIFESDNNDKTNTYFYVADKNKWAVTFSERFDLINSKKDITYAQDPKLYQSASTSAKTLKYYGLGLEVGNYTVDLMFANIDDDDDDTYKYIFDIYIQGILEEEDCEILKEPAFKKT</sequence>
<evidence type="ECO:0000313" key="15">
    <source>
        <dbReference type="EMBL" id="KMZ73172.1"/>
    </source>
</evidence>
<evidence type="ECO:0000256" key="2">
    <source>
        <dbReference type="ARBA" id="ARBA00004479"/>
    </source>
</evidence>
<dbReference type="STRING" id="29655.A0A0K9PY82"/>
<dbReference type="Pfam" id="PF00560">
    <property type="entry name" value="LRR_1"/>
    <property type="match status" value="5"/>
</dbReference>
<accession>A0A0K9PY82</accession>
<gene>
    <name evidence="15" type="ORF">ZOSMA_151G00030</name>
</gene>
<evidence type="ECO:0000256" key="6">
    <source>
        <dbReference type="ARBA" id="ARBA00022692"/>
    </source>
</evidence>
<dbReference type="PANTHER" id="PTHR27004">
    <property type="entry name" value="RECEPTOR-LIKE PROTEIN 12 ISOFORM X1"/>
    <property type="match status" value="1"/>
</dbReference>
<evidence type="ECO:0000259" key="14">
    <source>
        <dbReference type="Pfam" id="PF11721"/>
    </source>
</evidence>
<keyword evidence="16" id="KW-1185">Reference proteome</keyword>
<evidence type="ECO:0000256" key="13">
    <source>
        <dbReference type="ARBA" id="ARBA00037847"/>
    </source>
</evidence>
<keyword evidence="7" id="KW-0732">Signal</keyword>
<evidence type="ECO:0000256" key="11">
    <source>
        <dbReference type="ARBA" id="ARBA00023170"/>
    </source>
</evidence>
<keyword evidence="5" id="KW-0433">Leucine-rich repeat</keyword>
<dbReference type="Proteomes" id="UP000036987">
    <property type="component" value="Unassembled WGS sequence"/>
</dbReference>
<dbReference type="OMA" id="NWKHLEY"/>
<keyword evidence="10" id="KW-0472">Membrane</keyword>
<evidence type="ECO:0000256" key="3">
    <source>
        <dbReference type="ARBA" id="ARBA00009592"/>
    </source>
</evidence>
<comment type="similarity">
    <text evidence="3">Belongs to the RLP family.</text>
</comment>
<evidence type="ECO:0000256" key="10">
    <source>
        <dbReference type="ARBA" id="ARBA00023136"/>
    </source>
</evidence>
<keyword evidence="9" id="KW-1133">Transmembrane helix</keyword>
<evidence type="ECO:0000256" key="12">
    <source>
        <dbReference type="ARBA" id="ARBA00023180"/>
    </source>
</evidence>
<evidence type="ECO:0000256" key="5">
    <source>
        <dbReference type="ARBA" id="ARBA00022614"/>
    </source>
</evidence>